<accession>A0A3N1D1E1</accession>
<dbReference type="InterPro" id="IPR036890">
    <property type="entry name" value="HATPase_C_sf"/>
</dbReference>
<gene>
    <name evidence="3" type="ORF">EDD29_4952</name>
</gene>
<evidence type="ECO:0000313" key="4">
    <source>
        <dbReference type="Proteomes" id="UP000272400"/>
    </source>
</evidence>
<dbReference type="SUPFAM" id="SSF55874">
    <property type="entry name" value="ATPase domain of HSP90 chaperone/DNA topoisomerase II/histidine kinase"/>
    <property type="match status" value="1"/>
</dbReference>
<evidence type="ECO:0000313" key="3">
    <source>
        <dbReference type="EMBL" id="ROO87353.1"/>
    </source>
</evidence>
<dbReference type="Pfam" id="PF13581">
    <property type="entry name" value="HATPase_c_2"/>
    <property type="match status" value="1"/>
</dbReference>
<dbReference type="Proteomes" id="UP000272400">
    <property type="component" value="Unassembled WGS sequence"/>
</dbReference>
<comment type="caution">
    <text evidence="3">The sequence shown here is derived from an EMBL/GenBank/DDBJ whole genome shotgun (WGS) entry which is preliminary data.</text>
</comment>
<keyword evidence="1" id="KW-0418">Kinase</keyword>
<dbReference type="CDD" id="cd16936">
    <property type="entry name" value="HATPase_RsbW-like"/>
    <property type="match status" value="1"/>
</dbReference>
<keyword evidence="1" id="KW-0808">Transferase</keyword>
<dbReference type="InterPro" id="IPR050267">
    <property type="entry name" value="Anti-sigma-factor_SerPK"/>
</dbReference>
<protein>
    <submittedName>
        <fullName evidence="3">Anti-sigma regulatory factor (Ser/Thr protein kinase)</fullName>
    </submittedName>
</protein>
<name>A0A3N1D1E1_9ACTN</name>
<dbReference type="EMBL" id="RJKE01000001">
    <property type="protein sequence ID" value="ROO87353.1"/>
    <property type="molecule type" value="Genomic_DNA"/>
</dbReference>
<evidence type="ECO:0000256" key="1">
    <source>
        <dbReference type="ARBA" id="ARBA00022527"/>
    </source>
</evidence>
<sequence length="142" mass="15325">MTQDDLFLTLLASPATPGLARTLISQRLTKWNMTDILDNALIVASELLANAVEAAPGAELRLHLRHVQNPRGILFRVWDPSPRAPLPRATAALTLTSIDAAPEDAWDHGGGWGLPIVQSLSTACGHTPTPPKGKWVWSHLTS</sequence>
<dbReference type="InterPro" id="IPR003594">
    <property type="entry name" value="HATPase_dom"/>
</dbReference>
<feature type="domain" description="Histidine kinase/HSP90-like ATPase" evidence="2">
    <location>
        <begin position="35"/>
        <end position="137"/>
    </location>
</feature>
<proteinExistence type="predicted"/>
<dbReference type="PANTHER" id="PTHR35526">
    <property type="entry name" value="ANTI-SIGMA-F FACTOR RSBW-RELATED"/>
    <property type="match status" value="1"/>
</dbReference>
<organism evidence="3 4">
    <name type="scientific">Actinocorallia herbida</name>
    <dbReference type="NCBI Taxonomy" id="58109"/>
    <lineage>
        <taxon>Bacteria</taxon>
        <taxon>Bacillati</taxon>
        <taxon>Actinomycetota</taxon>
        <taxon>Actinomycetes</taxon>
        <taxon>Streptosporangiales</taxon>
        <taxon>Thermomonosporaceae</taxon>
        <taxon>Actinocorallia</taxon>
    </lineage>
</organism>
<evidence type="ECO:0000259" key="2">
    <source>
        <dbReference type="Pfam" id="PF13581"/>
    </source>
</evidence>
<dbReference type="GO" id="GO:0004674">
    <property type="term" value="F:protein serine/threonine kinase activity"/>
    <property type="evidence" value="ECO:0007669"/>
    <property type="project" value="UniProtKB-KW"/>
</dbReference>
<reference evidence="3 4" key="1">
    <citation type="submission" date="2018-11" db="EMBL/GenBank/DDBJ databases">
        <title>Sequencing the genomes of 1000 actinobacteria strains.</title>
        <authorList>
            <person name="Klenk H.-P."/>
        </authorList>
    </citation>
    <scope>NUCLEOTIDE SEQUENCE [LARGE SCALE GENOMIC DNA]</scope>
    <source>
        <strain evidence="3 4">DSM 44254</strain>
    </source>
</reference>
<dbReference type="Gene3D" id="3.30.565.10">
    <property type="entry name" value="Histidine kinase-like ATPase, C-terminal domain"/>
    <property type="match status" value="1"/>
</dbReference>
<dbReference type="PANTHER" id="PTHR35526:SF3">
    <property type="entry name" value="ANTI-SIGMA-F FACTOR RSBW"/>
    <property type="match status" value="1"/>
</dbReference>
<dbReference type="AlphaFoldDB" id="A0A3N1D1E1"/>
<keyword evidence="1" id="KW-0723">Serine/threonine-protein kinase</keyword>
<keyword evidence="4" id="KW-1185">Reference proteome</keyword>